<feature type="region of interest" description="Disordered" evidence="6">
    <location>
        <begin position="676"/>
        <end position="732"/>
    </location>
</feature>
<dbReference type="EC" id="2.7.13.3" evidence="2"/>
<feature type="chain" id="PRO_5045456101" description="histidine kinase" evidence="7">
    <location>
        <begin position="27"/>
        <end position="732"/>
    </location>
</feature>
<name>A0ABV8LR15_9ACTN</name>
<comment type="caution">
    <text evidence="9">The sequence shown here is derived from an EMBL/GenBank/DDBJ whole genome shotgun (WGS) entry which is preliminary data.</text>
</comment>
<evidence type="ECO:0000256" key="2">
    <source>
        <dbReference type="ARBA" id="ARBA00012438"/>
    </source>
</evidence>
<evidence type="ECO:0000256" key="7">
    <source>
        <dbReference type="SAM" id="SignalP"/>
    </source>
</evidence>
<dbReference type="PROSITE" id="PS50906">
    <property type="entry name" value="NIT"/>
    <property type="match status" value="1"/>
</dbReference>
<evidence type="ECO:0000256" key="3">
    <source>
        <dbReference type="ARBA" id="ARBA00022553"/>
    </source>
</evidence>
<feature type="domain" description="NIT" evidence="8">
    <location>
        <begin position="49"/>
        <end position="304"/>
    </location>
</feature>
<dbReference type="PANTHER" id="PTHR45436:SF5">
    <property type="entry name" value="SENSOR HISTIDINE KINASE TRCS"/>
    <property type="match status" value="1"/>
</dbReference>
<evidence type="ECO:0000256" key="4">
    <source>
        <dbReference type="ARBA" id="ARBA00022679"/>
    </source>
</evidence>
<keyword evidence="5" id="KW-0418">Kinase</keyword>
<keyword evidence="10" id="KW-1185">Reference proteome</keyword>
<keyword evidence="4" id="KW-0808">Transferase</keyword>
<dbReference type="Proteomes" id="UP001595816">
    <property type="component" value="Unassembled WGS sequence"/>
</dbReference>
<dbReference type="SMART" id="SM00387">
    <property type="entry name" value="HATPase_c"/>
    <property type="match status" value="1"/>
</dbReference>
<dbReference type="InterPro" id="IPR013587">
    <property type="entry name" value="Nitrate/nitrite_sensing"/>
</dbReference>
<gene>
    <name evidence="9" type="ORF">ACFOZ4_21670</name>
</gene>
<protein>
    <recommendedName>
        <fullName evidence="2">histidine kinase</fullName>
        <ecNumber evidence="2">2.7.13.3</ecNumber>
    </recommendedName>
</protein>
<proteinExistence type="predicted"/>
<evidence type="ECO:0000313" key="9">
    <source>
        <dbReference type="EMBL" id="MFC4133225.1"/>
    </source>
</evidence>
<reference evidence="10" key="1">
    <citation type="journal article" date="2019" name="Int. J. Syst. Evol. Microbiol.">
        <title>The Global Catalogue of Microorganisms (GCM) 10K type strain sequencing project: providing services to taxonomists for standard genome sequencing and annotation.</title>
        <authorList>
            <consortium name="The Broad Institute Genomics Platform"/>
            <consortium name="The Broad Institute Genome Sequencing Center for Infectious Disease"/>
            <person name="Wu L."/>
            <person name="Ma J."/>
        </authorList>
    </citation>
    <scope>NUCLEOTIDE SEQUENCE [LARGE SCALE GENOMIC DNA]</scope>
    <source>
        <strain evidence="10">CGMCC 4.7289</strain>
    </source>
</reference>
<keyword evidence="7" id="KW-0732">Signal</keyword>
<evidence type="ECO:0000313" key="10">
    <source>
        <dbReference type="Proteomes" id="UP001595816"/>
    </source>
</evidence>
<dbReference type="PANTHER" id="PTHR45436">
    <property type="entry name" value="SENSOR HISTIDINE KINASE YKOH"/>
    <property type="match status" value="1"/>
</dbReference>
<dbReference type="SUPFAM" id="SSF55874">
    <property type="entry name" value="ATPase domain of HSP90 chaperone/DNA topoisomerase II/histidine kinase"/>
    <property type="match status" value="1"/>
</dbReference>
<dbReference type="Gene3D" id="6.10.340.10">
    <property type="match status" value="1"/>
</dbReference>
<dbReference type="Pfam" id="PF08376">
    <property type="entry name" value="NIT"/>
    <property type="match status" value="1"/>
</dbReference>
<comment type="catalytic activity">
    <reaction evidence="1">
        <text>ATP + protein L-histidine = ADP + protein N-phospho-L-histidine.</text>
        <dbReference type="EC" id="2.7.13.3"/>
    </reaction>
</comment>
<sequence length="732" mass="78388">MSSRTSRLRAKIAFLLASLAALWAFAAFVTVRDGLTLLWIRTLDSEVGRPTNALVQSVQEERRRSAVYLALAEKGDTAASATARTALDTARQHTDEAVSVFRNSVRGTAARWAQSDTTAARLSELDARLNALPAERSDMDAGRVERSSVTAFYTGVVGKGYEIFETISVFSDRDINSRLGHLLTLSRGRELLSQEDALISGVIAAGRFSPAEAAEFGRIVGAQRYTRSVGVAGLPGDTAIYQPVLEGQELGRFQALEDQIVLQGPGAAPVTAAAWRAALDPALASLAQLDIDLADATIDQATGPGVMIVVRLILAAGLGLIAVVASIILSITTARAIVHQLRLLRDAADDLATVRLPRVVERLAAGEEVDVEAEAPPLAFGSDEIGQVGHAFTKAQETAVRVAVDQAELRRGVRDVFVSLARRNQALIHSQLRLLDDMECRVTDPTDLEELFRVDHLATRMRRNAENLLVLSGATAGRGWRRPVPVADILRAACAEVEGYHRVVIQPGDAAELAGRAVGDVIHLLAELVENALSFSPPDTTVHVKGARVGTGHVLEVEDRGLGMSEAVLDESNELLRDPPEFKLTSTARLGLFVVGRLAQRHEIEVQLRRSPYGGVTAIVLIPEKLISGRPPASELTLLEAAVALPSVPEMRPRAAAAPVALAVRAEPPVRVVTARTPSGLPVRPKPNPSAPAQARDIRDLMSAFQRGTQRGRAEAVETPAEGENNDAATDR</sequence>
<dbReference type="InterPro" id="IPR050428">
    <property type="entry name" value="TCS_sensor_his_kinase"/>
</dbReference>
<dbReference type="Gene3D" id="3.30.565.10">
    <property type="entry name" value="Histidine kinase-like ATPase, C-terminal domain"/>
    <property type="match status" value="1"/>
</dbReference>
<evidence type="ECO:0000256" key="6">
    <source>
        <dbReference type="SAM" id="MobiDB-lite"/>
    </source>
</evidence>
<evidence type="ECO:0000256" key="1">
    <source>
        <dbReference type="ARBA" id="ARBA00000085"/>
    </source>
</evidence>
<dbReference type="InterPro" id="IPR003594">
    <property type="entry name" value="HATPase_dom"/>
</dbReference>
<organism evidence="9 10">
    <name type="scientific">Hamadaea flava</name>
    <dbReference type="NCBI Taxonomy" id="1742688"/>
    <lineage>
        <taxon>Bacteria</taxon>
        <taxon>Bacillati</taxon>
        <taxon>Actinomycetota</taxon>
        <taxon>Actinomycetes</taxon>
        <taxon>Micromonosporales</taxon>
        <taxon>Micromonosporaceae</taxon>
        <taxon>Hamadaea</taxon>
    </lineage>
</organism>
<evidence type="ECO:0000256" key="5">
    <source>
        <dbReference type="ARBA" id="ARBA00022777"/>
    </source>
</evidence>
<dbReference type="EMBL" id="JBHSAY010000010">
    <property type="protein sequence ID" value="MFC4133225.1"/>
    <property type="molecule type" value="Genomic_DNA"/>
</dbReference>
<feature type="signal peptide" evidence="7">
    <location>
        <begin position="1"/>
        <end position="26"/>
    </location>
</feature>
<accession>A0ABV8LR15</accession>
<dbReference type="InterPro" id="IPR010910">
    <property type="entry name" value="Nitrate/nitrite_sensing_bac"/>
</dbReference>
<dbReference type="Pfam" id="PF02518">
    <property type="entry name" value="HATPase_c"/>
    <property type="match status" value="1"/>
</dbReference>
<keyword evidence="3" id="KW-0597">Phosphoprotein</keyword>
<dbReference type="RefSeq" id="WP_253760968.1">
    <property type="nucleotide sequence ID" value="NZ_JAMZDZ010000001.1"/>
</dbReference>
<evidence type="ECO:0000259" key="8">
    <source>
        <dbReference type="PROSITE" id="PS50906"/>
    </source>
</evidence>
<dbReference type="InterPro" id="IPR036890">
    <property type="entry name" value="HATPase_C_sf"/>
</dbReference>